<dbReference type="AlphaFoldDB" id="A0A0J6R3Y6"/>
<name>A0A0J6R3Y6_9HYPH</name>
<feature type="region of interest" description="Disordered" evidence="1">
    <location>
        <begin position="1"/>
        <end position="23"/>
    </location>
</feature>
<dbReference type="OrthoDB" id="8003493at2"/>
<keyword evidence="4" id="KW-1185">Reference proteome</keyword>
<accession>A0A0J6R3Y6</accession>
<dbReference type="EMBL" id="JTHG01000244">
    <property type="protein sequence ID" value="KMO16263.1"/>
    <property type="molecule type" value="Genomic_DNA"/>
</dbReference>
<organism evidence="2 5">
    <name type="scientific">Methylobacterium indicum</name>
    <dbReference type="NCBI Taxonomy" id="1775910"/>
    <lineage>
        <taxon>Bacteria</taxon>
        <taxon>Pseudomonadati</taxon>
        <taxon>Pseudomonadota</taxon>
        <taxon>Alphaproteobacteria</taxon>
        <taxon>Hyphomicrobiales</taxon>
        <taxon>Methylobacteriaceae</taxon>
        <taxon>Methylobacterium</taxon>
    </lineage>
</organism>
<gene>
    <name evidence="2" type="ORF">mvi_54020</name>
    <name evidence="3" type="ORF">QR79_23300</name>
</gene>
<evidence type="ECO:0000313" key="4">
    <source>
        <dbReference type="Proteomes" id="UP000036471"/>
    </source>
</evidence>
<evidence type="ECO:0000313" key="3">
    <source>
        <dbReference type="EMBL" id="KMO16263.1"/>
    </source>
</evidence>
<reference evidence="2" key="2">
    <citation type="submission" date="2020-11" db="EMBL/GenBank/DDBJ databases">
        <title>Complete genome sequence of a novel pathogenic Methylobacterium strain isolated from rice in Vietnam.</title>
        <authorList>
            <person name="Lai K."/>
            <person name="Okazaki S."/>
            <person name="Higashi K."/>
            <person name="Mori H."/>
            <person name="Toyoda A."/>
            <person name="Kurokawa K."/>
        </authorList>
    </citation>
    <scope>NUCLEOTIDE SEQUENCE</scope>
    <source>
        <strain evidence="2">VL1</strain>
    </source>
</reference>
<reference evidence="3 4" key="1">
    <citation type="submission" date="2014-11" db="EMBL/GenBank/DDBJ databases">
        <title>Comparative genomics of Methylobacterium species.</title>
        <authorList>
            <person name="Chaudhry V."/>
            <person name="Patil P.B."/>
        </authorList>
    </citation>
    <scope>NUCLEOTIDE SEQUENCE [LARGE SCALE GENOMIC DNA]</scope>
    <source>
        <strain evidence="3 4">SE3.6</strain>
    </source>
</reference>
<dbReference type="Proteomes" id="UP000663508">
    <property type="component" value="Chromosome"/>
</dbReference>
<evidence type="ECO:0000313" key="2">
    <source>
        <dbReference type="EMBL" id="BCM86941.1"/>
    </source>
</evidence>
<protein>
    <recommendedName>
        <fullName evidence="6">Transcriptional regulator</fullName>
    </recommendedName>
</protein>
<dbReference type="EMBL" id="AP024145">
    <property type="protein sequence ID" value="BCM86941.1"/>
    <property type="molecule type" value="Genomic_DNA"/>
</dbReference>
<accession>A0A147FPI7</accession>
<dbReference type="RefSeq" id="WP_048429461.1">
    <property type="nucleotide sequence ID" value="NZ_AP024145.1"/>
</dbReference>
<proteinExistence type="predicted"/>
<evidence type="ECO:0000256" key="1">
    <source>
        <dbReference type="SAM" id="MobiDB-lite"/>
    </source>
</evidence>
<dbReference type="KEGG" id="mind:mvi_54020"/>
<evidence type="ECO:0008006" key="6">
    <source>
        <dbReference type="Google" id="ProtNLM"/>
    </source>
</evidence>
<sequence>MADTPSQRVKKLREARKASGETETNVWVPAQVQQAIDAAVREGKFPNRRLAIIHALEQVFVEPNM</sequence>
<dbReference type="Proteomes" id="UP000036471">
    <property type="component" value="Unassembled WGS sequence"/>
</dbReference>
<evidence type="ECO:0000313" key="5">
    <source>
        <dbReference type="Proteomes" id="UP000663508"/>
    </source>
</evidence>